<keyword evidence="3" id="KW-0378">Hydrolase</keyword>
<dbReference type="PANTHER" id="PTHR43788">
    <property type="entry name" value="DNA2/NAM7 HELICASE FAMILY MEMBER"/>
    <property type="match status" value="1"/>
</dbReference>
<dbReference type="Gene3D" id="2.40.30.270">
    <property type="match status" value="1"/>
</dbReference>
<evidence type="ECO:0000259" key="7">
    <source>
        <dbReference type="Pfam" id="PF13087"/>
    </source>
</evidence>
<evidence type="ECO:0000313" key="8">
    <source>
        <dbReference type="EMBL" id="PNV76570.1"/>
    </source>
</evidence>
<name>A0ABX4YMQ8_9LEPT</name>
<dbReference type="CDD" id="cd18808">
    <property type="entry name" value="SF1_C_Upf1"/>
    <property type="match status" value="1"/>
</dbReference>
<accession>A0ABX4YMQ8</accession>
<evidence type="ECO:0000259" key="6">
    <source>
        <dbReference type="Pfam" id="PF13086"/>
    </source>
</evidence>
<dbReference type="Pfam" id="PF13086">
    <property type="entry name" value="AAA_11"/>
    <property type="match status" value="1"/>
</dbReference>
<organism evidence="8 9">
    <name type="scientific">Leptospira inadai serovar Lyme</name>
    <dbReference type="NCBI Taxonomy" id="293084"/>
    <lineage>
        <taxon>Bacteria</taxon>
        <taxon>Pseudomonadati</taxon>
        <taxon>Spirochaetota</taxon>
        <taxon>Spirochaetia</taxon>
        <taxon>Leptospirales</taxon>
        <taxon>Leptospiraceae</taxon>
        <taxon>Leptospira</taxon>
    </lineage>
</organism>
<keyword evidence="5" id="KW-0067">ATP-binding</keyword>
<dbReference type="Pfam" id="PF13087">
    <property type="entry name" value="AAA_12"/>
    <property type="match status" value="1"/>
</dbReference>
<comment type="similarity">
    <text evidence="1">Belongs to the DNA2/NAM7 helicase family.</text>
</comment>
<dbReference type="InterPro" id="IPR050534">
    <property type="entry name" value="Coronavir_polyprotein_1ab"/>
</dbReference>
<dbReference type="RefSeq" id="WP_010419879.1">
    <property type="nucleotide sequence ID" value="NZ_MCRM02000002.1"/>
</dbReference>
<dbReference type="InterPro" id="IPR041679">
    <property type="entry name" value="DNA2/NAM7-like_C"/>
</dbReference>
<feature type="domain" description="DNA2/NAM7 helicase-like C-terminal" evidence="7">
    <location>
        <begin position="403"/>
        <end position="596"/>
    </location>
</feature>
<feature type="domain" description="DNA2/NAM7 helicase helicase" evidence="6">
    <location>
        <begin position="174"/>
        <end position="396"/>
    </location>
</feature>
<proteinExistence type="inferred from homology"/>
<comment type="caution">
    <text evidence="8">The sequence shown here is derived from an EMBL/GenBank/DDBJ whole genome shotgun (WGS) entry which is preliminary data.</text>
</comment>
<reference evidence="8" key="1">
    <citation type="submission" date="2018-01" db="EMBL/GenBank/DDBJ databases">
        <title>Genomic characterization of Leptospira inadai serogroup Lyme isolated from captured rat in Brazil and comparative analysis with human reference strain.</title>
        <authorList>
            <person name="Moreno L.Z."/>
            <person name="Loureiro A.P."/>
            <person name="Miraglia F."/>
            <person name="Kremer F.S."/>
            <person name="Eslabao M.R."/>
            <person name="Dellagostin O.A."/>
            <person name="Lilenbaum W."/>
            <person name="Moreno A.M."/>
        </authorList>
    </citation>
    <scope>NUCLEOTIDE SEQUENCE [LARGE SCALE GENOMIC DNA]</scope>
    <source>
        <strain evidence="8">M34/99</strain>
    </source>
</reference>
<dbReference type="GO" id="GO:0004386">
    <property type="term" value="F:helicase activity"/>
    <property type="evidence" value="ECO:0007669"/>
    <property type="project" value="UniProtKB-KW"/>
</dbReference>
<dbReference type="PANTHER" id="PTHR43788:SF8">
    <property type="entry name" value="DNA-BINDING PROTEIN SMUBP-2"/>
    <property type="match status" value="1"/>
</dbReference>
<evidence type="ECO:0000256" key="1">
    <source>
        <dbReference type="ARBA" id="ARBA00007913"/>
    </source>
</evidence>
<dbReference type="Gene3D" id="3.40.50.300">
    <property type="entry name" value="P-loop containing nucleotide triphosphate hydrolases"/>
    <property type="match status" value="2"/>
</dbReference>
<sequence length="627" mass="70988">MSSRYEDLRESLRKERDAEVARYKEELANADIARRISSGICVYPVVFEDSEVGPEGYWRVHLRPTKAKGVPEAFRTGGPVRLFKESDEITSVLLKCSDDSYILSLEEVPDWLEEGKLGLEILPDETSYKEWDRALLKIIHAERGTRAKFFSDLFLGEIELKFPNFAMESGISPELNDSQRRAISAILQTEDLILLHGPPGTGKTKTITEAIRILVDRGKKILASAPTNAATDLLAESLGRMGVSALRIGHPARMSESVLSVSLDANLNRHPDFKLIERDKKEIGELLKKAGKYKRTFGREEAEDRKRLYQEAKELRKGIRERQKILVRYLLESHPVIVCTHTGASSSLLDKLNFDYAVLDEGSQATEPASWIPILRAERIVIAGDPRQLPPTVLSEDPLLKIPLMERLLDSMDSIGRVYLLDTQYRMTDPIQSFPNRRFYAGRLVSGIPEEIRSANPFPSETPLFGSSFVFIDTSGTDSGEELFDASLGNRWEAEFTITILKRILESGWLPEDLVLISPYRYQRFLLEEILRKELPIVGETIEIETVDSFQGREKKGVIFSLVRSNSEGNIGFLSEERRWNVGMTRAKRLLVLIGDGSTLGEQEFFQDLIQEAESCGEVRTAWEFLE</sequence>
<dbReference type="EMBL" id="MCRM02000002">
    <property type="protein sequence ID" value="PNV76570.1"/>
    <property type="molecule type" value="Genomic_DNA"/>
</dbReference>
<keyword evidence="9" id="KW-1185">Reference proteome</keyword>
<evidence type="ECO:0000256" key="4">
    <source>
        <dbReference type="ARBA" id="ARBA00022806"/>
    </source>
</evidence>
<dbReference type="InterPro" id="IPR027417">
    <property type="entry name" value="P-loop_NTPase"/>
</dbReference>
<dbReference type="Proteomes" id="UP000094669">
    <property type="component" value="Unassembled WGS sequence"/>
</dbReference>
<gene>
    <name evidence="8" type="ORF">BES34_003020</name>
</gene>
<evidence type="ECO:0000256" key="2">
    <source>
        <dbReference type="ARBA" id="ARBA00022741"/>
    </source>
</evidence>
<protein>
    <submittedName>
        <fullName evidence="8">RNA helicase</fullName>
    </submittedName>
</protein>
<keyword evidence="4 8" id="KW-0347">Helicase</keyword>
<dbReference type="InterPro" id="IPR047187">
    <property type="entry name" value="SF1_C_Upf1"/>
</dbReference>
<evidence type="ECO:0000313" key="9">
    <source>
        <dbReference type="Proteomes" id="UP000094669"/>
    </source>
</evidence>
<dbReference type="SUPFAM" id="SSF52540">
    <property type="entry name" value="P-loop containing nucleoside triphosphate hydrolases"/>
    <property type="match status" value="1"/>
</dbReference>
<keyword evidence="2" id="KW-0547">Nucleotide-binding</keyword>
<dbReference type="InterPro" id="IPR041677">
    <property type="entry name" value="DNA2/NAM7_AAA_11"/>
</dbReference>
<evidence type="ECO:0000256" key="5">
    <source>
        <dbReference type="ARBA" id="ARBA00022840"/>
    </source>
</evidence>
<evidence type="ECO:0000256" key="3">
    <source>
        <dbReference type="ARBA" id="ARBA00022801"/>
    </source>
</evidence>